<evidence type="ECO:0000313" key="4">
    <source>
        <dbReference type="EMBL" id="MBC8597381.1"/>
    </source>
</evidence>
<evidence type="ECO:0000259" key="3">
    <source>
        <dbReference type="Pfam" id="PF08955"/>
    </source>
</evidence>
<accession>A0A926FCI0</accession>
<protein>
    <submittedName>
        <fullName evidence="4">BofC C-terminal domain-containing protein</fullName>
    </submittedName>
</protein>
<evidence type="ECO:0000256" key="1">
    <source>
        <dbReference type="SAM" id="MobiDB-lite"/>
    </source>
</evidence>
<proteinExistence type="predicted"/>
<feature type="region of interest" description="Disordered" evidence="1">
    <location>
        <begin position="36"/>
        <end position="60"/>
    </location>
</feature>
<dbReference type="Proteomes" id="UP000647416">
    <property type="component" value="Unassembled WGS sequence"/>
</dbReference>
<keyword evidence="2" id="KW-0812">Transmembrane</keyword>
<keyword evidence="2" id="KW-1133">Transmembrane helix</keyword>
<feature type="compositionally biased region" description="Polar residues" evidence="1">
    <location>
        <begin position="36"/>
        <end position="51"/>
    </location>
</feature>
<dbReference type="EMBL" id="JACRTE010000025">
    <property type="protein sequence ID" value="MBC8597381.1"/>
    <property type="molecule type" value="Genomic_DNA"/>
</dbReference>
<dbReference type="AlphaFoldDB" id="A0A926FCI0"/>
<organism evidence="4 5">
    <name type="scientific">Qingrenia yutianensis</name>
    <dbReference type="NCBI Taxonomy" id="2763676"/>
    <lineage>
        <taxon>Bacteria</taxon>
        <taxon>Bacillati</taxon>
        <taxon>Bacillota</taxon>
        <taxon>Clostridia</taxon>
        <taxon>Eubacteriales</taxon>
        <taxon>Oscillospiraceae</taxon>
        <taxon>Qingrenia</taxon>
    </lineage>
</organism>
<gene>
    <name evidence="4" type="ORF">H8706_10985</name>
</gene>
<dbReference type="RefSeq" id="WP_178347330.1">
    <property type="nucleotide sequence ID" value="NZ_JACRTE010000025.1"/>
</dbReference>
<evidence type="ECO:0000313" key="5">
    <source>
        <dbReference type="Proteomes" id="UP000647416"/>
    </source>
</evidence>
<feature type="domain" description="Bypass of forespore C C-terminal" evidence="3">
    <location>
        <begin position="73"/>
        <end position="133"/>
    </location>
</feature>
<dbReference type="InterPro" id="IPR015050">
    <property type="entry name" value="BofC_C"/>
</dbReference>
<reference evidence="4" key="1">
    <citation type="submission" date="2020-08" db="EMBL/GenBank/DDBJ databases">
        <title>Genome public.</title>
        <authorList>
            <person name="Liu C."/>
            <person name="Sun Q."/>
        </authorList>
    </citation>
    <scope>NUCLEOTIDE SEQUENCE</scope>
    <source>
        <strain evidence="4">NSJ-50</strain>
    </source>
</reference>
<dbReference type="Pfam" id="PF08955">
    <property type="entry name" value="BofC_C"/>
    <property type="match status" value="1"/>
</dbReference>
<sequence length="135" mass="15367">MNKKLYYTICSSVIGVFLIVWLALFAYFSVRTSPKLPQNTKTSQSENTNAVKSEKPKAENISSVKNADEIEAYYLILCENGALNVYEVKNGEQNFLETLDINVSQMIKTDREEFMRGVRVNSKIELAHIIEDYAS</sequence>
<keyword evidence="5" id="KW-1185">Reference proteome</keyword>
<feature type="transmembrane region" description="Helical" evidence="2">
    <location>
        <begin position="6"/>
        <end position="28"/>
    </location>
</feature>
<keyword evidence="2" id="KW-0472">Membrane</keyword>
<evidence type="ECO:0000256" key="2">
    <source>
        <dbReference type="SAM" id="Phobius"/>
    </source>
</evidence>
<name>A0A926FCI0_9FIRM</name>
<comment type="caution">
    <text evidence="4">The sequence shown here is derived from an EMBL/GenBank/DDBJ whole genome shotgun (WGS) entry which is preliminary data.</text>
</comment>